<name>A0ABV4QUC2_9ACTN</name>
<dbReference type="Pfam" id="PF01642">
    <property type="entry name" value="MM_CoA_mutase"/>
    <property type="match status" value="1"/>
</dbReference>
<feature type="region of interest" description="Disordered" evidence="3">
    <location>
        <begin position="1"/>
        <end position="55"/>
    </location>
</feature>
<evidence type="ECO:0000256" key="3">
    <source>
        <dbReference type="SAM" id="MobiDB-lite"/>
    </source>
</evidence>
<protein>
    <submittedName>
        <fullName evidence="5">Methylmalonyl-CoA mutase family protein</fullName>
    </submittedName>
</protein>
<keyword evidence="2" id="KW-0413">Isomerase</keyword>
<dbReference type="EMBL" id="JAXCEH010000003">
    <property type="protein sequence ID" value="MFA1553638.1"/>
    <property type="molecule type" value="Genomic_DNA"/>
</dbReference>
<evidence type="ECO:0000256" key="1">
    <source>
        <dbReference type="ARBA" id="ARBA00011870"/>
    </source>
</evidence>
<evidence type="ECO:0000313" key="5">
    <source>
        <dbReference type="EMBL" id="MFA1553638.1"/>
    </source>
</evidence>
<dbReference type="Proteomes" id="UP001569904">
    <property type="component" value="Unassembled WGS sequence"/>
</dbReference>
<dbReference type="PANTHER" id="PTHR48101">
    <property type="entry name" value="METHYLMALONYL-COA MUTASE, MITOCHONDRIAL-RELATED"/>
    <property type="match status" value="1"/>
</dbReference>
<dbReference type="SUPFAM" id="SSF51703">
    <property type="entry name" value="Cobalamin (vitamin B12)-dependent enzymes"/>
    <property type="match status" value="1"/>
</dbReference>
<proteinExistence type="predicted"/>
<feature type="compositionally biased region" description="Polar residues" evidence="3">
    <location>
        <begin position="1"/>
        <end position="29"/>
    </location>
</feature>
<gene>
    <name evidence="5" type="ORF">SM436_08050</name>
</gene>
<evidence type="ECO:0000256" key="2">
    <source>
        <dbReference type="ARBA" id="ARBA00023235"/>
    </source>
</evidence>
<keyword evidence="6" id="KW-1185">Reference proteome</keyword>
<feature type="domain" description="Methylmalonyl-CoA mutase alpha/beta chain catalytic" evidence="4">
    <location>
        <begin position="25"/>
        <end position="537"/>
    </location>
</feature>
<dbReference type="InterPro" id="IPR006098">
    <property type="entry name" value="MMCoA_mutase_a_cat"/>
</dbReference>
<dbReference type="NCBIfam" id="TIGR00641">
    <property type="entry name" value="acid_CoA_mut_N"/>
    <property type="match status" value="1"/>
</dbReference>
<dbReference type="InterPro" id="IPR006099">
    <property type="entry name" value="MeMalonylCoA_mutase_a/b_cat"/>
</dbReference>
<sequence>MNDPAQASPQTSAQTSAQTFPQIAQTSSGIPLKPVYGPADRRAEPPDPGRFPFTRGNYPSGYRGRLWTFRQYSGFGTAEESNRRYRYLLEQGGTGLSVALDLPTQCGYDSDDPEVADEVGRVGVAVDTLADAGILFDGIPLDRISTSFTINGTAAILLAFYVAAAERKGVPRAKLTGTIQNDILKEYASRGTWIWPPEPSLRLIADTIEFCADEAPKFNAISVAGAHFRDAGANAVQEMAFTLADGVTYCDTVLARGRMTIDRFAPQISFFFYTHGDFFEEIAKYRAGRRRWAALVRERYGASTDKASMFRFGCVAGGASLYAPQAHNNIVRVAYEAMASALGGVQSMFTAAWDEPFALPSEESATLALRTQQILAHETGIARVADPLGGSYFVEALTDETEARITEIMDDLDRHGGMVRAIEDGYLQGLIADEAYRLHQDVEAGTRPVVGLNRFTSDEPPPELQTYELDAEGRDRQLKRLASVKADRDAADVRARLADLSRAAEGSGNLMPFLVDCAGAYCTVGEMVAALKAVWGEFQQPVVF</sequence>
<dbReference type="RefSeq" id="WP_371940028.1">
    <property type="nucleotide sequence ID" value="NZ_JAXCEH010000003.1"/>
</dbReference>
<reference evidence="5 6" key="1">
    <citation type="submission" date="2023-11" db="EMBL/GenBank/DDBJ databases">
        <title>Actinomadura monticuli sp. nov., isolated from volcanic ash.</title>
        <authorList>
            <person name="Lee S.D."/>
            <person name="Yang H."/>
            <person name="Kim I.S."/>
        </authorList>
    </citation>
    <scope>NUCLEOTIDE SEQUENCE [LARGE SCALE GENOMIC DNA]</scope>
    <source>
        <strain evidence="5 6">DSM 45346</strain>
    </source>
</reference>
<evidence type="ECO:0000259" key="4">
    <source>
        <dbReference type="Pfam" id="PF01642"/>
    </source>
</evidence>
<organism evidence="5 6">
    <name type="scientific">Actinomadura chokoriensis</name>
    <dbReference type="NCBI Taxonomy" id="454156"/>
    <lineage>
        <taxon>Bacteria</taxon>
        <taxon>Bacillati</taxon>
        <taxon>Actinomycetota</taxon>
        <taxon>Actinomycetes</taxon>
        <taxon>Streptosporangiales</taxon>
        <taxon>Thermomonosporaceae</taxon>
        <taxon>Actinomadura</taxon>
    </lineage>
</organism>
<dbReference type="Gene3D" id="3.20.20.240">
    <property type="entry name" value="Methylmalonyl-CoA mutase"/>
    <property type="match status" value="1"/>
</dbReference>
<comment type="caution">
    <text evidence="5">The sequence shown here is derived from an EMBL/GenBank/DDBJ whole genome shotgun (WGS) entry which is preliminary data.</text>
</comment>
<evidence type="ECO:0000313" key="6">
    <source>
        <dbReference type="Proteomes" id="UP001569904"/>
    </source>
</evidence>
<accession>A0ABV4QUC2</accession>
<comment type="subunit">
    <text evidence="1">Heterodimer of an alpha and a beta chain.</text>
</comment>
<dbReference type="PANTHER" id="PTHR48101:SF1">
    <property type="entry name" value="METHYLMALONYL-COA MUTASE, LARGE SUBUNIT"/>
    <property type="match status" value="1"/>
</dbReference>
<dbReference type="InterPro" id="IPR016176">
    <property type="entry name" value="Cbl-dep_enz_cat"/>
</dbReference>